<comment type="caution">
    <text evidence="3">The sequence shown here is derived from an EMBL/GenBank/DDBJ whole genome shotgun (WGS) entry which is preliminary data.</text>
</comment>
<dbReference type="Proteomes" id="UP000242188">
    <property type="component" value="Unassembled WGS sequence"/>
</dbReference>
<name>A0A210Q2R2_MIZYE</name>
<dbReference type="GO" id="GO:0035303">
    <property type="term" value="P:regulation of dephosphorylation"/>
    <property type="evidence" value="ECO:0007669"/>
    <property type="project" value="TreeGrafter"/>
</dbReference>
<keyword evidence="4" id="KW-1185">Reference proteome</keyword>
<dbReference type="InterPro" id="IPR007304">
    <property type="entry name" value="TAP46-like"/>
</dbReference>
<protein>
    <submittedName>
        <fullName evidence="3">Immunoglobulin-binding protein 1</fullName>
    </submittedName>
</protein>
<dbReference type="STRING" id="6573.A0A210Q2R2"/>
<accession>A0A210Q2R2</accession>
<feature type="region of interest" description="Disordered" evidence="2">
    <location>
        <begin position="285"/>
        <end position="354"/>
    </location>
</feature>
<evidence type="ECO:0000256" key="1">
    <source>
        <dbReference type="ARBA" id="ARBA00034730"/>
    </source>
</evidence>
<evidence type="ECO:0000313" key="4">
    <source>
        <dbReference type="Proteomes" id="UP000242188"/>
    </source>
</evidence>
<dbReference type="InterPro" id="IPR038511">
    <property type="entry name" value="TAP42/TAP46-like_sf"/>
</dbReference>
<dbReference type="OrthoDB" id="10261753at2759"/>
<feature type="compositionally biased region" description="Basic and acidic residues" evidence="2">
    <location>
        <begin position="304"/>
        <end position="345"/>
    </location>
</feature>
<sequence>MAEGEVGLDSGAERLPDLFENIWKAWEFLEKTQEDTKSYPVQKQAIKGLADGEKAIKMVNDLALFSGNESIQEVTTKELRYMLLPAFLGYFVQKRVTKSRLQLVRTGKAYYEDFLRQCKTYNVAKVNIHLDDDDNEETVETGMVPLRQGPPGMMKMISERESKIQMFKEQKELEAKLADLKLYIDKEHVDEEVKREYYVTLLKKWVNIASEELSGINFEIQMLELREGAQGDVQERKEEYQKKKPAAIRPFIITKDMIQKQVFGLGYPSIPTVTIEEFYEQKLKDGTFQPPGAGDSMQNIAAGPDKDNEDREKEAEEKENKIETDDPEELQKARNWDEWKDEHRKGWGNRQNMG</sequence>
<dbReference type="Gene3D" id="1.25.40.540">
    <property type="entry name" value="TAP42-like family"/>
    <property type="match status" value="1"/>
</dbReference>
<dbReference type="Pfam" id="PF04177">
    <property type="entry name" value="TAP42"/>
    <property type="match status" value="1"/>
</dbReference>
<reference evidence="3 4" key="1">
    <citation type="journal article" date="2017" name="Nat. Ecol. Evol.">
        <title>Scallop genome provides insights into evolution of bilaterian karyotype and development.</title>
        <authorList>
            <person name="Wang S."/>
            <person name="Zhang J."/>
            <person name="Jiao W."/>
            <person name="Li J."/>
            <person name="Xun X."/>
            <person name="Sun Y."/>
            <person name="Guo X."/>
            <person name="Huan P."/>
            <person name="Dong B."/>
            <person name="Zhang L."/>
            <person name="Hu X."/>
            <person name="Sun X."/>
            <person name="Wang J."/>
            <person name="Zhao C."/>
            <person name="Wang Y."/>
            <person name="Wang D."/>
            <person name="Huang X."/>
            <person name="Wang R."/>
            <person name="Lv J."/>
            <person name="Li Y."/>
            <person name="Zhang Z."/>
            <person name="Liu B."/>
            <person name="Lu W."/>
            <person name="Hui Y."/>
            <person name="Liang J."/>
            <person name="Zhou Z."/>
            <person name="Hou R."/>
            <person name="Li X."/>
            <person name="Liu Y."/>
            <person name="Li H."/>
            <person name="Ning X."/>
            <person name="Lin Y."/>
            <person name="Zhao L."/>
            <person name="Xing Q."/>
            <person name="Dou J."/>
            <person name="Li Y."/>
            <person name="Mao J."/>
            <person name="Guo H."/>
            <person name="Dou H."/>
            <person name="Li T."/>
            <person name="Mu C."/>
            <person name="Jiang W."/>
            <person name="Fu Q."/>
            <person name="Fu X."/>
            <person name="Miao Y."/>
            <person name="Liu J."/>
            <person name="Yu Q."/>
            <person name="Li R."/>
            <person name="Liao H."/>
            <person name="Li X."/>
            <person name="Kong Y."/>
            <person name="Jiang Z."/>
            <person name="Chourrout D."/>
            <person name="Li R."/>
            <person name="Bao Z."/>
        </authorList>
    </citation>
    <scope>NUCLEOTIDE SEQUENCE [LARGE SCALE GENOMIC DNA]</scope>
    <source>
        <strain evidence="3 4">PY_sf001</strain>
    </source>
</reference>
<dbReference type="GO" id="GO:0005829">
    <property type="term" value="C:cytosol"/>
    <property type="evidence" value="ECO:0007669"/>
    <property type="project" value="TreeGrafter"/>
</dbReference>
<dbReference type="AlphaFoldDB" id="A0A210Q2R2"/>
<organism evidence="3 4">
    <name type="scientific">Mizuhopecten yessoensis</name>
    <name type="common">Japanese scallop</name>
    <name type="synonym">Patinopecten yessoensis</name>
    <dbReference type="NCBI Taxonomy" id="6573"/>
    <lineage>
        <taxon>Eukaryota</taxon>
        <taxon>Metazoa</taxon>
        <taxon>Spiralia</taxon>
        <taxon>Lophotrochozoa</taxon>
        <taxon>Mollusca</taxon>
        <taxon>Bivalvia</taxon>
        <taxon>Autobranchia</taxon>
        <taxon>Pteriomorphia</taxon>
        <taxon>Pectinida</taxon>
        <taxon>Pectinoidea</taxon>
        <taxon>Pectinidae</taxon>
        <taxon>Mizuhopecten</taxon>
    </lineage>
</organism>
<dbReference type="GO" id="GO:0009966">
    <property type="term" value="P:regulation of signal transduction"/>
    <property type="evidence" value="ECO:0007669"/>
    <property type="project" value="InterPro"/>
</dbReference>
<dbReference type="PANTHER" id="PTHR10933">
    <property type="entry name" value="IMMUNOGLOBULIN-BINDING PROTEIN 1"/>
    <property type="match status" value="1"/>
</dbReference>
<evidence type="ECO:0000256" key="2">
    <source>
        <dbReference type="SAM" id="MobiDB-lite"/>
    </source>
</evidence>
<evidence type="ECO:0000313" key="3">
    <source>
        <dbReference type="EMBL" id="OWF43026.1"/>
    </source>
</evidence>
<dbReference type="GO" id="GO:0051721">
    <property type="term" value="F:protein phosphatase 2A binding"/>
    <property type="evidence" value="ECO:0007669"/>
    <property type="project" value="TreeGrafter"/>
</dbReference>
<dbReference type="PANTHER" id="PTHR10933:SF9">
    <property type="entry name" value="IMMUNOGLOBULIN-BINDING PROTEIN 1"/>
    <property type="match status" value="1"/>
</dbReference>
<dbReference type="EMBL" id="NEDP02005180">
    <property type="protein sequence ID" value="OWF43026.1"/>
    <property type="molecule type" value="Genomic_DNA"/>
</dbReference>
<proteinExistence type="inferred from homology"/>
<dbReference type="FunFam" id="1.25.40.540:FF:000003">
    <property type="entry name" value="Immunoglobulin (CD79A)-binding protein 1"/>
    <property type="match status" value="1"/>
</dbReference>
<comment type="similarity">
    <text evidence="1">Belongs to the IGBP1/TAP42 family.</text>
</comment>
<gene>
    <name evidence="3" type="ORF">KP79_PYT04978</name>
</gene>